<dbReference type="EMBL" id="QRUP01000009">
    <property type="protein sequence ID" value="RGR74114.1"/>
    <property type="molecule type" value="Genomic_DNA"/>
</dbReference>
<dbReference type="AlphaFoldDB" id="A0A412G113"/>
<dbReference type="InterPro" id="IPR011608">
    <property type="entry name" value="PRD"/>
</dbReference>
<evidence type="ECO:0000313" key="3">
    <source>
        <dbReference type="Proteomes" id="UP000284178"/>
    </source>
</evidence>
<protein>
    <recommendedName>
        <fullName evidence="1">PRD domain-containing protein</fullName>
    </recommendedName>
</protein>
<comment type="caution">
    <text evidence="2">The sequence shown here is derived from an EMBL/GenBank/DDBJ whole genome shotgun (WGS) entry which is preliminary data.</text>
</comment>
<organism evidence="2 3">
    <name type="scientific">Holdemania filiformis</name>
    <dbReference type="NCBI Taxonomy" id="61171"/>
    <lineage>
        <taxon>Bacteria</taxon>
        <taxon>Bacillati</taxon>
        <taxon>Bacillota</taxon>
        <taxon>Erysipelotrichia</taxon>
        <taxon>Erysipelotrichales</taxon>
        <taxon>Erysipelotrichaceae</taxon>
        <taxon>Holdemania</taxon>
    </lineage>
</organism>
<dbReference type="SUPFAM" id="SSF63520">
    <property type="entry name" value="PTS-regulatory domain, PRD"/>
    <property type="match status" value="1"/>
</dbReference>
<evidence type="ECO:0000313" key="2">
    <source>
        <dbReference type="EMBL" id="RGR74114.1"/>
    </source>
</evidence>
<dbReference type="GO" id="GO:0006355">
    <property type="term" value="P:regulation of DNA-templated transcription"/>
    <property type="evidence" value="ECO:0007669"/>
    <property type="project" value="InterPro"/>
</dbReference>
<name>A0A412G113_9FIRM</name>
<reference evidence="2 3" key="1">
    <citation type="submission" date="2018-08" db="EMBL/GenBank/DDBJ databases">
        <title>A genome reference for cultivated species of the human gut microbiota.</title>
        <authorList>
            <person name="Zou Y."/>
            <person name="Xue W."/>
            <person name="Luo G."/>
        </authorList>
    </citation>
    <scope>NUCLEOTIDE SEQUENCE [LARGE SCALE GENOMIC DNA]</scope>
    <source>
        <strain evidence="2 3">AF24-29</strain>
    </source>
</reference>
<dbReference type="InterPro" id="IPR036634">
    <property type="entry name" value="PRD_sf"/>
</dbReference>
<feature type="domain" description="PRD" evidence="1">
    <location>
        <begin position="15"/>
        <end position="121"/>
    </location>
</feature>
<dbReference type="Gene3D" id="1.10.1790.10">
    <property type="entry name" value="PRD domain"/>
    <property type="match status" value="1"/>
</dbReference>
<dbReference type="GeneID" id="83015448"/>
<dbReference type="PROSITE" id="PS51372">
    <property type="entry name" value="PRD_2"/>
    <property type="match status" value="1"/>
</dbReference>
<dbReference type="Proteomes" id="UP000284178">
    <property type="component" value="Unassembled WGS sequence"/>
</dbReference>
<proteinExistence type="predicted"/>
<evidence type="ECO:0000259" key="1">
    <source>
        <dbReference type="PROSITE" id="PS51372"/>
    </source>
</evidence>
<dbReference type="RefSeq" id="WP_006058653.1">
    <property type="nucleotide sequence ID" value="NZ_CABJCV010000009.1"/>
</dbReference>
<gene>
    <name evidence="2" type="ORF">DWY25_08525</name>
</gene>
<accession>A0A412G113</accession>
<keyword evidence="3" id="KW-1185">Reference proteome</keyword>
<sequence length="124" mass="13838">MDFTERLNLYLEGGMIQPDDVADVQAIITMFDQKYHIVLQEENADTFIAHLCAAFGRSATGEEVEPLPPEVKAELEGLDSYPQSLQMLKDVMAATRNRLNPTEQDYALLHINNLIARLAEGCGN</sequence>